<dbReference type="Proteomes" id="UP000826195">
    <property type="component" value="Unassembled WGS sequence"/>
</dbReference>
<dbReference type="SUPFAM" id="SSF54695">
    <property type="entry name" value="POZ domain"/>
    <property type="match status" value="1"/>
</dbReference>
<organism evidence="2 3">
    <name type="scientific">Cotesia glomerata</name>
    <name type="common">Lepidopteran parasitic wasp</name>
    <name type="synonym">Apanteles glomeratus</name>
    <dbReference type="NCBI Taxonomy" id="32391"/>
    <lineage>
        <taxon>Eukaryota</taxon>
        <taxon>Metazoa</taxon>
        <taxon>Ecdysozoa</taxon>
        <taxon>Arthropoda</taxon>
        <taxon>Hexapoda</taxon>
        <taxon>Insecta</taxon>
        <taxon>Pterygota</taxon>
        <taxon>Neoptera</taxon>
        <taxon>Endopterygota</taxon>
        <taxon>Hymenoptera</taxon>
        <taxon>Apocrita</taxon>
        <taxon>Ichneumonoidea</taxon>
        <taxon>Braconidae</taxon>
        <taxon>Microgastrinae</taxon>
        <taxon>Cotesia</taxon>
    </lineage>
</organism>
<comment type="caution">
    <text evidence="2">The sequence shown here is derived from an EMBL/GenBank/DDBJ whole genome shotgun (WGS) entry which is preliminary data.</text>
</comment>
<dbReference type="PANTHER" id="PTHR24413">
    <property type="entry name" value="SPECKLE-TYPE POZ PROTEIN"/>
    <property type="match status" value="1"/>
</dbReference>
<dbReference type="PROSITE" id="PS50097">
    <property type="entry name" value="BTB"/>
    <property type="match status" value="1"/>
</dbReference>
<evidence type="ECO:0000259" key="1">
    <source>
        <dbReference type="PROSITE" id="PS50097"/>
    </source>
</evidence>
<evidence type="ECO:0000313" key="2">
    <source>
        <dbReference type="EMBL" id="KAH0546825.1"/>
    </source>
</evidence>
<keyword evidence="3" id="KW-1185">Reference proteome</keyword>
<feature type="domain" description="BTB" evidence="1">
    <location>
        <begin position="34"/>
        <end position="100"/>
    </location>
</feature>
<protein>
    <recommendedName>
        <fullName evidence="1">BTB domain-containing protein</fullName>
    </recommendedName>
</protein>
<reference evidence="2 3" key="1">
    <citation type="journal article" date="2021" name="J. Hered.">
        <title>A chromosome-level genome assembly of the parasitoid wasp, Cotesia glomerata (Hymenoptera: Braconidae).</title>
        <authorList>
            <person name="Pinto B.J."/>
            <person name="Weis J.J."/>
            <person name="Gamble T."/>
            <person name="Ode P.J."/>
            <person name="Paul R."/>
            <person name="Zaspel J.M."/>
        </authorList>
    </citation>
    <scope>NUCLEOTIDE SEQUENCE [LARGE SCALE GENOMIC DNA]</scope>
    <source>
        <strain evidence="2">CgM1</strain>
    </source>
</reference>
<dbReference type="InterPro" id="IPR000210">
    <property type="entry name" value="BTB/POZ_dom"/>
</dbReference>
<proteinExistence type="predicted"/>
<gene>
    <name evidence="2" type="ORF">KQX54_015438</name>
</gene>
<dbReference type="CDD" id="cd18186">
    <property type="entry name" value="BTB_POZ_ZBTB_KLHL-like"/>
    <property type="match status" value="1"/>
</dbReference>
<dbReference type="Pfam" id="PF00651">
    <property type="entry name" value="BTB"/>
    <property type="match status" value="1"/>
</dbReference>
<dbReference type="Gene3D" id="3.30.710.10">
    <property type="entry name" value="Potassium Channel Kv1.1, Chain A"/>
    <property type="match status" value="1"/>
</dbReference>
<dbReference type="EMBL" id="JAHXZJ010002237">
    <property type="protein sequence ID" value="KAH0546825.1"/>
    <property type="molecule type" value="Genomic_DNA"/>
</dbReference>
<dbReference type="SMART" id="SM00225">
    <property type="entry name" value="BTB"/>
    <property type="match status" value="1"/>
</dbReference>
<dbReference type="AlphaFoldDB" id="A0AAV7I9F0"/>
<sequence length="151" mass="17609">MYDDYTLIDNTIKPLKTLKRKINYDFRELLTTKKNVILTLPMGDQTFQAHKTILAASSSMFDAMFSRDIKENREKAITIPDVDPNVFEKILEFIYTNQVNNLVISDPYKKYVAGCLIDSEYWNPIDNYFDGGTLPIDDLLKKKMSFYQMIP</sequence>
<dbReference type="InterPro" id="IPR011333">
    <property type="entry name" value="SKP1/BTB/POZ_sf"/>
</dbReference>
<name>A0AAV7I9F0_COTGL</name>
<evidence type="ECO:0000313" key="3">
    <source>
        <dbReference type="Proteomes" id="UP000826195"/>
    </source>
</evidence>
<accession>A0AAV7I9F0</accession>